<feature type="transmembrane region" description="Helical" evidence="6">
    <location>
        <begin position="430"/>
        <end position="448"/>
    </location>
</feature>
<accession>A0A8H4CGD7</accession>
<keyword evidence="8" id="KW-0762">Sugar transport</keyword>
<reference evidence="8" key="2">
    <citation type="submission" date="2020-03" db="EMBL/GenBank/DDBJ databases">
        <authorList>
            <person name="Fu F.-F."/>
            <person name="Chen J."/>
        </authorList>
    </citation>
    <scope>NUCLEOTIDE SEQUENCE</scope>
    <source>
        <strain evidence="8">Lc1</strain>
    </source>
</reference>
<feature type="domain" description="Major facilitator superfamily (MFS) profile" evidence="7">
    <location>
        <begin position="41"/>
        <end position="483"/>
    </location>
</feature>
<dbReference type="PANTHER" id="PTHR48022:SF29">
    <property type="entry name" value="SUGAR TRANSPORTER, PUTATIVE (AFU_ORTHOLOGUE AFUA_6G14500)-RELATED"/>
    <property type="match status" value="1"/>
</dbReference>
<evidence type="ECO:0000256" key="4">
    <source>
        <dbReference type="ARBA" id="ARBA00022989"/>
    </source>
</evidence>
<reference evidence="8" key="1">
    <citation type="journal article" date="2020" name="Phytopathology">
        <title>Genome sequence and comparative analysis of Colletotrichum gloeosporioides isolated from Liriodendron leaves.</title>
        <authorList>
            <person name="Fu F.F."/>
            <person name="Hao Z."/>
            <person name="Wang P."/>
            <person name="Lu Y."/>
            <person name="Xue L.J."/>
            <person name="Wei G."/>
            <person name="Tian Y."/>
            <person name="Baishi H."/>
            <person name="Xu H."/>
            <person name="Shi J."/>
            <person name="Cheng T."/>
            <person name="Wang G."/>
            <person name="Yi Y."/>
            <person name="Chen J."/>
        </authorList>
    </citation>
    <scope>NUCLEOTIDE SEQUENCE</scope>
    <source>
        <strain evidence="8">Lc1</strain>
    </source>
</reference>
<dbReference type="InterPro" id="IPR020846">
    <property type="entry name" value="MFS_dom"/>
</dbReference>
<feature type="transmembrane region" description="Helical" evidence="6">
    <location>
        <begin position="393"/>
        <end position="418"/>
    </location>
</feature>
<dbReference type="InterPro" id="IPR050360">
    <property type="entry name" value="MFS_Sugar_Transporters"/>
</dbReference>
<dbReference type="PROSITE" id="PS50850">
    <property type="entry name" value="MFS"/>
    <property type="match status" value="1"/>
</dbReference>
<feature type="transmembrane region" description="Helical" evidence="6">
    <location>
        <begin position="109"/>
        <end position="127"/>
    </location>
</feature>
<evidence type="ECO:0000256" key="6">
    <source>
        <dbReference type="SAM" id="Phobius"/>
    </source>
</evidence>
<feature type="transmembrane region" description="Helical" evidence="6">
    <location>
        <begin position="460"/>
        <end position="479"/>
    </location>
</feature>
<feature type="transmembrane region" description="Helical" evidence="6">
    <location>
        <begin position="168"/>
        <end position="191"/>
    </location>
</feature>
<keyword evidence="5 6" id="KW-0472">Membrane</keyword>
<name>A0A8H4CGD7_COLGL</name>
<keyword evidence="3 6" id="KW-0812">Transmembrane</keyword>
<dbReference type="AlphaFoldDB" id="A0A8H4CGD7"/>
<evidence type="ECO:0000256" key="3">
    <source>
        <dbReference type="ARBA" id="ARBA00022692"/>
    </source>
</evidence>
<dbReference type="GO" id="GO:0005351">
    <property type="term" value="F:carbohydrate:proton symporter activity"/>
    <property type="evidence" value="ECO:0007669"/>
    <property type="project" value="TreeGrafter"/>
</dbReference>
<evidence type="ECO:0000256" key="2">
    <source>
        <dbReference type="ARBA" id="ARBA00010992"/>
    </source>
</evidence>
<dbReference type="InterPro" id="IPR036259">
    <property type="entry name" value="MFS_trans_sf"/>
</dbReference>
<dbReference type="GO" id="GO:0016020">
    <property type="term" value="C:membrane"/>
    <property type="evidence" value="ECO:0007669"/>
    <property type="project" value="UniProtKB-SubCell"/>
</dbReference>
<evidence type="ECO:0000313" key="8">
    <source>
        <dbReference type="EMBL" id="KAF3803287.1"/>
    </source>
</evidence>
<dbReference type="FunFam" id="1.20.1250.20:FF:000117">
    <property type="entry name" value="MFS hexose transporter"/>
    <property type="match status" value="1"/>
</dbReference>
<keyword evidence="9" id="KW-1185">Reference proteome</keyword>
<protein>
    <submittedName>
        <fullName evidence="8">Sugar transporter STL1</fullName>
    </submittedName>
</protein>
<feature type="transmembrane region" description="Helical" evidence="6">
    <location>
        <begin position="331"/>
        <end position="348"/>
    </location>
</feature>
<feature type="transmembrane region" description="Helical" evidence="6">
    <location>
        <begin position="289"/>
        <end position="311"/>
    </location>
</feature>
<evidence type="ECO:0000256" key="5">
    <source>
        <dbReference type="ARBA" id="ARBA00023136"/>
    </source>
</evidence>
<dbReference type="OMA" id="WFQFYGR"/>
<organism evidence="8 9">
    <name type="scientific">Colletotrichum gloeosporioides</name>
    <name type="common">Anthracnose fungus</name>
    <name type="synonym">Glomerella cingulata</name>
    <dbReference type="NCBI Taxonomy" id="474922"/>
    <lineage>
        <taxon>Eukaryota</taxon>
        <taxon>Fungi</taxon>
        <taxon>Dikarya</taxon>
        <taxon>Ascomycota</taxon>
        <taxon>Pezizomycotina</taxon>
        <taxon>Sordariomycetes</taxon>
        <taxon>Hypocreomycetidae</taxon>
        <taxon>Glomerellales</taxon>
        <taxon>Glomerellaceae</taxon>
        <taxon>Colletotrichum</taxon>
        <taxon>Colletotrichum gloeosporioides species complex</taxon>
    </lineage>
</organism>
<keyword evidence="4 6" id="KW-1133">Transmembrane helix</keyword>
<dbReference type="Gene3D" id="1.20.1250.20">
    <property type="entry name" value="MFS general substrate transporter like domains"/>
    <property type="match status" value="1"/>
</dbReference>
<comment type="similarity">
    <text evidence="2">Belongs to the major facilitator superfamily. Sugar transporter (TC 2.A.1.1) family.</text>
</comment>
<feature type="transmembrane region" description="Helical" evidence="6">
    <location>
        <begin position="133"/>
        <end position="156"/>
    </location>
</feature>
<dbReference type="InterPro" id="IPR005828">
    <property type="entry name" value="MFS_sugar_transport-like"/>
</dbReference>
<feature type="transmembrane region" description="Helical" evidence="6">
    <location>
        <begin position="355"/>
        <end position="373"/>
    </location>
</feature>
<dbReference type="SUPFAM" id="SSF103473">
    <property type="entry name" value="MFS general substrate transporter"/>
    <property type="match status" value="1"/>
</dbReference>
<comment type="caution">
    <text evidence="8">The sequence shown here is derived from an EMBL/GenBank/DDBJ whole genome shotgun (WGS) entry which is preliminary data.</text>
</comment>
<evidence type="ECO:0000313" key="9">
    <source>
        <dbReference type="Proteomes" id="UP000613401"/>
    </source>
</evidence>
<dbReference type="PANTHER" id="PTHR48022">
    <property type="entry name" value="PLASTIDIC GLUCOSE TRANSPORTER 4"/>
    <property type="match status" value="1"/>
</dbReference>
<dbReference type="RefSeq" id="XP_045262446.1">
    <property type="nucleotide sequence ID" value="XM_045413250.1"/>
</dbReference>
<dbReference type="Pfam" id="PF00083">
    <property type="entry name" value="Sugar_tr"/>
    <property type="match status" value="1"/>
</dbReference>
<dbReference type="GeneID" id="69020512"/>
<evidence type="ECO:0000259" key="7">
    <source>
        <dbReference type="PROSITE" id="PS50850"/>
    </source>
</evidence>
<dbReference type="Proteomes" id="UP000613401">
    <property type="component" value="Unassembled WGS sequence"/>
</dbReference>
<evidence type="ECO:0000256" key="1">
    <source>
        <dbReference type="ARBA" id="ARBA00004141"/>
    </source>
</evidence>
<feature type="transmembrane region" description="Helical" evidence="6">
    <location>
        <begin position="82"/>
        <end position="102"/>
    </location>
</feature>
<sequence>MVAIKRAQETGAADPILTRISEEDKVPWYRKPNLRYLYLMLFPTCMGIELTSGFDSQMINALQIVEPWKDYFGNPEGSLKGIIAAAYSLGAILSLPFIPIVNDKFGRRWSIFGGSCIMILGALIQGFSQHVGMYIVARMILGFGIPTCIVSGSSLIGELGYPKERPVLTSLFNVAYFVGQITAAAICFGTNNIASNWSWRIPSLLQICPSLLQISFVFFLPESPRWLITQDRTEEANAILVKYHAEGDPNSEFVKAEIAQMKTVITLEMEASKQSWMDLLRTAGMRRRCLITSMLGLFTQWSGNTLISYYLGDLLGMIGMNDSLTKQKINVGIACWSLVCGVTVALLVRRFRRRVMYLACTISLLLCYISWTISMERAVHALDNDYKNQSASIATIFFIFMYSPCYNIGYNALTYTYLVELWPYALRSRGISFFQLFGRMAGFFTTFVNPIGIKNASWRYLISYCCWLAFEVVFVYFMFPETAGRTLEELAFLFEDKALAEQANGAVEKVIHHEDMEPIGERKTATGQAEVVEDVTNKSRV</sequence>
<dbReference type="EMBL" id="WVTB01000055">
    <property type="protein sequence ID" value="KAF3803287.1"/>
    <property type="molecule type" value="Genomic_DNA"/>
</dbReference>
<proteinExistence type="inferred from homology"/>
<comment type="subcellular location">
    <subcellularLocation>
        <location evidence="1">Membrane</location>
        <topology evidence="1">Multi-pass membrane protein</topology>
    </subcellularLocation>
</comment>
<gene>
    <name evidence="8" type="ORF">GCG54_00013396</name>
</gene>
<keyword evidence="8" id="KW-0813">Transport</keyword>